<evidence type="ECO:0000256" key="8">
    <source>
        <dbReference type="RuleBase" id="RU000304"/>
    </source>
</evidence>
<accession>A0A8C5M4C5</accession>
<name>A0A8C5M4C5_9ANUR</name>
<dbReference type="FunFam" id="1.10.510.10:FF:000048">
    <property type="entry name" value="Protein kinase C"/>
    <property type="match status" value="1"/>
</dbReference>
<evidence type="ECO:0000313" key="11">
    <source>
        <dbReference type="Proteomes" id="UP000694569"/>
    </source>
</evidence>
<dbReference type="InterPro" id="IPR008271">
    <property type="entry name" value="Ser/Thr_kinase_AS"/>
</dbReference>
<dbReference type="PROSITE" id="PS00108">
    <property type="entry name" value="PROTEIN_KINASE_ST"/>
    <property type="match status" value="1"/>
</dbReference>
<dbReference type="Proteomes" id="UP000694569">
    <property type="component" value="Unplaced"/>
</dbReference>
<keyword evidence="11" id="KW-1185">Reference proteome</keyword>
<keyword evidence="3" id="KW-0808">Transferase</keyword>
<organism evidence="10 11">
    <name type="scientific">Leptobrachium leishanense</name>
    <name type="common">Leishan spiny toad</name>
    <dbReference type="NCBI Taxonomy" id="445787"/>
    <lineage>
        <taxon>Eukaryota</taxon>
        <taxon>Metazoa</taxon>
        <taxon>Chordata</taxon>
        <taxon>Craniata</taxon>
        <taxon>Vertebrata</taxon>
        <taxon>Euteleostomi</taxon>
        <taxon>Amphibia</taxon>
        <taxon>Batrachia</taxon>
        <taxon>Anura</taxon>
        <taxon>Pelobatoidea</taxon>
        <taxon>Megophryidae</taxon>
        <taxon>Leptobrachium</taxon>
    </lineage>
</organism>
<keyword evidence="6 7" id="KW-0067">ATP-binding</keyword>
<keyword evidence="2" id="KW-0597">Phosphoprotein</keyword>
<evidence type="ECO:0000256" key="3">
    <source>
        <dbReference type="ARBA" id="ARBA00022679"/>
    </source>
</evidence>
<dbReference type="Ensembl" id="ENSLLET00000008931.1">
    <property type="protein sequence ID" value="ENSLLEP00000008588.1"/>
    <property type="gene ID" value="ENSLLEG00000005470.1"/>
</dbReference>
<dbReference type="PROSITE" id="PS50011">
    <property type="entry name" value="PROTEIN_KINASE_DOM"/>
    <property type="match status" value="1"/>
</dbReference>
<dbReference type="AlphaFoldDB" id="A0A8C5M4C5"/>
<sequence length="468" mass="53908">MVVVTFWMAMAFIRERYKKWKEKLKEEEVMEEPVILEDQGTVKKKNQRWRRTLKTSRRLLKRKHEQLFLNLLRGSDSYGRNLKRRNVWIEPLFPPMGEKRKAEEPYEGMKKKGKWGDEERAVAVPELQDMSDDFMEFPLTPSDFAFLHLLGYGGFGQVLLASRRDTKQLVAVKVMMKAIVDSNIILRERRTLEIAAESPFLCAGLAAFQTPTLAFLVMPFMLGGNMSHYLKKRGHLETFEATFYSAEIICGILFLHSRGIIHRDIKPENILLDNEGHARIADFGLVAEQITGGATTTGATGTYSYMAPEVKSRKHYGSSADWWSFGVTLYQMLTGDLPFQSESDLLGKCIEVHRCEAKKPDFPEWLSKESVDILSELLEVNPSYRLGVRGNIKEHPFYDDISWIDLEAKTIRPLYQPQTLIRGDLMQGMEEKYFSLLESQTLDSSSDDSQVYISDLSFRSPLWRRSTI</sequence>
<proteinExistence type="inferred from homology"/>
<dbReference type="InterPro" id="IPR017441">
    <property type="entry name" value="Protein_kinase_ATP_BS"/>
</dbReference>
<dbReference type="GO" id="GO:0005524">
    <property type="term" value="F:ATP binding"/>
    <property type="evidence" value="ECO:0007669"/>
    <property type="project" value="UniProtKB-UniRule"/>
</dbReference>
<keyword evidence="4 7" id="KW-0547">Nucleotide-binding</keyword>
<evidence type="ECO:0000313" key="10">
    <source>
        <dbReference type="Ensembl" id="ENSLLEP00000008588.1"/>
    </source>
</evidence>
<dbReference type="GeneTree" id="ENSGT00940000154203"/>
<evidence type="ECO:0000256" key="2">
    <source>
        <dbReference type="ARBA" id="ARBA00022553"/>
    </source>
</evidence>
<reference evidence="10" key="1">
    <citation type="submission" date="2025-08" db="UniProtKB">
        <authorList>
            <consortium name="Ensembl"/>
        </authorList>
    </citation>
    <scope>IDENTIFICATION</scope>
</reference>
<feature type="domain" description="Protein kinase" evidence="9">
    <location>
        <begin position="144"/>
        <end position="398"/>
    </location>
</feature>
<dbReference type="InterPro" id="IPR011009">
    <property type="entry name" value="Kinase-like_dom_sf"/>
</dbReference>
<dbReference type="Gene3D" id="1.10.510.10">
    <property type="entry name" value="Transferase(Phosphotransferase) domain 1"/>
    <property type="match status" value="1"/>
</dbReference>
<keyword evidence="5" id="KW-0418">Kinase</keyword>
<dbReference type="GO" id="GO:0004674">
    <property type="term" value="F:protein serine/threonine kinase activity"/>
    <property type="evidence" value="ECO:0007669"/>
    <property type="project" value="UniProtKB-KW"/>
</dbReference>
<evidence type="ECO:0000259" key="9">
    <source>
        <dbReference type="PROSITE" id="PS50011"/>
    </source>
</evidence>
<dbReference type="SUPFAM" id="SSF56112">
    <property type="entry name" value="Protein kinase-like (PK-like)"/>
    <property type="match status" value="1"/>
</dbReference>
<reference evidence="10" key="2">
    <citation type="submission" date="2025-09" db="UniProtKB">
        <authorList>
            <consortium name="Ensembl"/>
        </authorList>
    </citation>
    <scope>IDENTIFICATION</scope>
</reference>
<protein>
    <recommendedName>
        <fullName evidence="9">Protein kinase domain-containing protein</fullName>
    </recommendedName>
</protein>
<dbReference type="OrthoDB" id="26722at2759"/>
<evidence type="ECO:0000256" key="5">
    <source>
        <dbReference type="ARBA" id="ARBA00022777"/>
    </source>
</evidence>
<dbReference type="PROSITE" id="PS00107">
    <property type="entry name" value="PROTEIN_KINASE_ATP"/>
    <property type="match status" value="1"/>
</dbReference>
<keyword evidence="1 8" id="KW-0723">Serine/threonine-protein kinase</keyword>
<evidence type="ECO:0000256" key="6">
    <source>
        <dbReference type="ARBA" id="ARBA00022840"/>
    </source>
</evidence>
<evidence type="ECO:0000256" key="1">
    <source>
        <dbReference type="ARBA" id="ARBA00022527"/>
    </source>
</evidence>
<evidence type="ECO:0000256" key="7">
    <source>
        <dbReference type="PROSITE-ProRule" id="PRU10141"/>
    </source>
</evidence>
<dbReference type="Gene3D" id="3.30.200.20">
    <property type="entry name" value="Phosphorylase Kinase, domain 1"/>
    <property type="match status" value="1"/>
</dbReference>
<dbReference type="SMART" id="SM00220">
    <property type="entry name" value="S_TKc"/>
    <property type="match status" value="1"/>
</dbReference>
<evidence type="ECO:0000256" key="4">
    <source>
        <dbReference type="ARBA" id="ARBA00022741"/>
    </source>
</evidence>
<dbReference type="Pfam" id="PF00069">
    <property type="entry name" value="Pkinase"/>
    <property type="match status" value="1"/>
</dbReference>
<dbReference type="InterPro" id="IPR000719">
    <property type="entry name" value="Prot_kinase_dom"/>
</dbReference>
<dbReference type="PANTHER" id="PTHR24351">
    <property type="entry name" value="RIBOSOMAL PROTEIN S6 KINASE"/>
    <property type="match status" value="1"/>
</dbReference>
<comment type="similarity">
    <text evidence="8">Belongs to the protein kinase superfamily.</text>
</comment>
<feature type="binding site" evidence="7">
    <location>
        <position position="173"/>
    </location>
    <ligand>
        <name>ATP</name>
        <dbReference type="ChEBI" id="CHEBI:30616"/>
    </ligand>
</feature>